<reference evidence="1" key="1">
    <citation type="submission" date="2021-06" db="EMBL/GenBank/DDBJ databases">
        <authorList>
            <person name="Kallberg Y."/>
            <person name="Tangrot J."/>
            <person name="Rosling A."/>
        </authorList>
    </citation>
    <scope>NUCLEOTIDE SEQUENCE</scope>
    <source>
        <strain evidence="1">MA461A</strain>
    </source>
</reference>
<gene>
    <name evidence="1" type="ORF">RPERSI_LOCUS6867</name>
</gene>
<organism evidence="1 2">
    <name type="scientific">Racocetra persica</name>
    <dbReference type="NCBI Taxonomy" id="160502"/>
    <lineage>
        <taxon>Eukaryota</taxon>
        <taxon>Fungi</taxon>
        <taxon>Fungi incertae sedis</taxon>
        <taxon>Mucoromycota</taxon>
        <taxon>Glomeromycotina</taxon>
        <taxon>Glomeromycetes</taxon>
        <taxon>Diversisporales</taxon>
        <taxon>Gigasporaceae</taxon>
        <taxon>Racocetra</taxon>
    </lineage>
</organism>
<proteinExistence type="predicted"/>
<name>A0ACA9N049_9GLOM</name>
<dbReference type="Proteomes" id="UP000789920">
    <property type="component" value="Unassembled WGS sequence"/>
</dbReference>
<accession>A0ACA9N049</accession>
<evidence type="ECO:0000313" key="1">
    <source>
        <dbReference type="EMBL" id="CAG8624920.1"/>
    </source>
</evidence>
<comment type="caution">
    <text evidence="1">The sequence shown here is derived from an EMBL/GenBank/DDBJ whole genome shotgun (WGS) entry which is preliminary data.</text>
</comment>
<keyword evidence="2" id="KW-1185">Reference proteome</keyword>
<sequence length="247" mass="28640">MRHFLSEFPEELFEMTKEVQIVLLALSQREKLPVDEQLKHDELMGQVMTFLIGGHETTSLALSFTLYFLAKYPDVQDRLRKELFDAFTDRNYQPTLDEIEQLKYLECVLKEILRIQPPVPLIRRCGIKDEIMNGYVIPKGIPLVIPIYAIHHDPLIWGEDAENFNPSRWLDPEIKAKISTSTYLPFSHGPKNCIGMKIAQFEFKSILSILIRNFKFKIVEGFTFKVKSVGFPNPIPGIDLWVSKIED</sequence>
<protein>
    <submittedName>
        <fullName evidence="1">2255_t:CDS:1</fullName>
    </submittedName>
</protein>
<dbReference type="EMBL" id="CAJVQC010011190">
    <property type="protein sequence ID" value="CAG8624920.1"/>
    <property type="molecule type" value="Genomic_DNA"/>
</dbReference>
<evidence type="ECO:0000313" key="2">
    <source>
        <dbReference type="Proteomes" id="UP000789920"/>
    </source>
</evidence>